<proteinExistence type="predicted"/>
<dbReference type="AlphaFoldDB" id="A0AAE8ZLE8"/>
<name>A0AAE8ZLE8_CAEBR</name>
<reference evidence="1 2" key="1">
    <citation type="submission" date="2022-05" db="EMBL/GenBank/DDBJ databases">
        <title>Chromosome-level reference genomes for two strains of Caenorhabditis briggsae: an improved platform for comparative genomics.</title>
        <authorList>
            <person name="Stevens L."/>
            <person name="Andersen E.C."/>
        </authorList>
    </citation>
    <scope>NUCLEOTIDE SEQUENCE [LARGE SCALE GENOMIC DNA]</scope>
    <source>
        <strain evidence="1">QX1410_ONT</strain>
        <tissue evidence="1">Whole-organism</tissue>
    </source>
</reference>
<accession>A0AAE8ZLE8</accession>
<dbReference type="EMBL" id="CP090896">
    <property type="protein sequence ID" value="ULT81294.1"/>
    <property type="molecule type" value="Genomic_DNA"/>
</dbReference>
<evidence type="ECO:0000313" key="1">
    <source>
        <dbReference type="EMBL" id="ULT81294.1"/>
    </source>
</evidence>
<evidence type="ECO:0000313" key="2">
    <source>
        <dbReference type="Proteomes" id="UP000827892"/>
    </source>
</evidence>
<protein>
    <submittedName>
        <fullName evidence="1">Uncharacterized protein</fullName>
    </submittedName>
</protein>
<organism evidence="1 2">
    <name type="scientific">Caenorhabditis briggsae</name>
    <dbReference type="NCBI Taxonomy" id="6238"/>
    <lineage>
        <taxon>Eukaryota</taxon>
        <taxon>Metazoa</taxon>
        <taxon>Ecdysozoa</taxon>
        <taxon>Nematoda</taxon>
        <taxon>Chromadorea</taxon>
        <taxon>Rhabditida</taxon>
        <taxon>Rhabditina</taxon>
        <taxon>Rhabditomorpha</taxon>
        <taxon>Rhabditoidea</taxon>
        <taxon>Rhabditidae</taxon>
        <taxon>Peloderinae</taxon>
        <taxon>Caenorhabditis</taxon>
    </lineage>
</organism>
<sequence length="83" mass="9479">MLEAVVVILGDETTISFQLPNASNIFDTLFHIHHLPSYPTEHLQSSPTSQHTTSNSKCFNSTWCQTWDVSRKLRKLPLIRNVV</sequence>
<gene>
    <name evidence="1" type="ORF">L3Y34_011285</name>
</gene>
<dbReference type="Proteomes" id="UP000827892">
    <property type="component" value="Chromosome X"/>
</dbReference>